<keyword evidence="2" id="KW-1185">Reference proteome</keyword>
<reference evidence="1 2" key="1">
    <citation type="submission" date="2013-09" db="EMBL/GenBank/DDBJ databases">
        <title>Corchorus capsularis genome sequencing.</title>
        <authorList>
            <person name="Alam M."/>
            <person name="Haque M.S."/>
            <person name="Islam M.S."/>
            <person name="Emdad E.M."/>
            <person name="Islam M.M."/>
            <person name="Ahmed B."/>
            <person name="Halim A."/>
            <person name="Hossen Q.M.M."/>
            <person name="Hossain M.Z."/>
            <person name="Ahmed R."/>
            <person name="Khan M.M."/>
            <person name="Islam R."/>
            <person name="Rashid M.M."/>
            <person name="Khan S.A."/>
            <person name="Rahman M.S."/>
            <person name="Alam M."/>
        </authorList>
    </citation>
    <scope>NUCLEOTIDE SEQUENCE [LARGE SCALE GENOMIC DNA]</scope>
    <source>
        <strain evidence="2">cv. CVL-1</strain>
        <tissue evidence="1">Whole seedling</tissue>
    </source>
</reference>
<name>A0A1R3KMB6_COCAP</name>
<organism evidence="1 2">
    <name type="scientific">Corchorus capsularis</name>
    <name type="common">Jute</name>
    <dbReference type="NCBI Taxonomy" id="210143"/>
    <lineage>
        <taxon>Eukaryota</taxon>
        <taxon>Viridiplantae</taxon>
        <taxon>Streptophyta</taxon>
        <taxon>Embryophyta</taxon>
        <taxon>Tracheophyta</taxon>
        <taxon>Spermatophyta</taxon>
        <taxon>Magnoliopsida</taxon>
        <taxon>eudicotyledons</taxon>
        <taxon>Gunneridae</taxon>
        <taxon>Pentapetalae</taxon>
        <taxon>rosids</taxon>
        <taxon>malvids</taxon>
        <taxon>Malvales</taxon>
        <taxon>Malvaceae</taxon>
        <taxon>Grewioideae</taxon>
        <taxon>Apeibeae</taxon>
        <taxon>Corchorus</taxon>
    </lineage>
</organism>
<dbReference type="Proteomes" id="UP000188268">
    <property type="component" value="Unassembled WGS sequence"/>
</dbReference>
<evidence type="ECO:0000313" key="1">
    <source>
        <dbReference type="EMBL" id="OMP08233.1"/>
    </source>
</evidence>
<comment type="caution">
    <text evidence="1">The sequence shown here is derived from an EMBL/GenBank/DDBJ whole genome shotgun (WGS) entry which is preliminary data.</text>
</comment>
<evidence type="ECO:0000313" key="2">
    <source>
        <dbReference type="Proteomes" id="UP000188268"/>
    </source>
</evidence>
<dbReference type="EMBL" id="AWWV01003912">
    <property type="protein sequence ID" value="OMP08233.1"/>
    <property type="molecule type" value="Genomic_DNA"/>
</dbReference>
<dbReference type="Gramene" id="OMP08233">
    <property type="protein sequence ID" value="OMP08233"/>
    <property type="gene ID" value="CCACVL1_01141"/>
</dbReference>
<protein>
    <submittedName>
        <fullName evidence="1">Uncharacterized protein</fullName>
    </submittedName>
</protein>
<gene>
    <name evidence="1" type="ORF">CCACVL1_01141</name>
</gene>
<accession>A0A1R3KMB6</accession>
<dbReference type="AlphaFoldDB" id="A0A1R3KMB6"/>
<proteinExistence type="predicted"/>
<feature type="non-terminal residue" evidence="1">
    <location>
        <position position="1"/>
    </location>
</feature>
<sequence>EIIYSIRLVPGSSPGQSHYD</sequence>